<keyword evidence="3" id="KW-1185">Reference proteome</keyword>
<name>A0A846X5C3_9ACTN</name>
<organism evidence="2 3">
    <name type="scientific">Tsukamurella spumae</name>
    <dbReference type="NCBI Taxonomy" id="44753"/>
    <lineage>
        <taxon>Bacteria</taxon>
        <taxon>Bacillati</taxon>
        <taxon>Actinomycetota</taxon>
        <taxon>Actinomycetes</taxon>
        <taxon>Mycobacteriales</taxon>
        <taxon>Tsukamurellaceae</taxon>
        <taxon>Tsukamurella</taxon>
    </lineage>
</organism>
<dbReference type="EMBL" id="JAAXOQ010000018">
    <property type="protein sequence ID" value="NKY19509.1"/>
    <property type="molecule type" value="Genomic_DNA"/>
</dbReference>
<dbReference type="PROSITE" id="PS51674">
    <property type="entry name" value="4FE4S_WBL"/>
    <property type="match status" value="1"/>
</dbReference>
<evidence type="ECO:0000259" key="1">
    <source>
        <dbReference type="PROSITE" id="PS51674"/>
    </source>
</evidence>
<proteinExistence type="predicted"/>
<dbReference type="AlphaFoldDB" id="A0A846X5C3"/>
<feature type="domain" description="4Fe-4S Wbl-type" evidence="1">
    <location>
        <begin position="18"/>
        <end position="88"/>
    </location>
</feature>
<dbReference type="InterPro" id="IPR034768">
    <property type="entry name" value="4FE4S_WBL"/>
</dbReference>
<accession>A0A846X5C3</accession>
<dbReference type="RefSeq" id="WP_168546504.1">
    <property type="nucleotide sequence ID" value="NZ_BAAAKS010000074.1"/>
</dbReference>
<dbReference type="Proteomes" id="UP000582646">
    <property type="component" value="Unassembled WGS sequence"/>
</dbReference>
<evidence type="ECO:0000313" key="3">
    <source>
        <dbReference type="Proteomes" id="UP000582646"/>
    </source>
</evidence>
<comment type="caution">
    <text evidence="2">The sequence shown here is derived from an EMBL/GenBank/DDBJ whole genome shotgun (WGS) entry which is preliminary data.</text>
</comment>
<protein>
    <recommendedName>
        <fullName evidence="1">4Fe-4S Wbl-type domain-containing protein</fullName>
    </recommendedName>
</protein>
<evidence type="ECO:0000313" key="2">
    <source>
        <dbReference type="EMBL" id="NKY19509.1"/>
    </source>
</evidence>
<reference evidence="2 3" key="1">
    <citation type="submission" date="2020-04" db="EMBL/GenBank/DDBJ databases">
        <title>MicrobeNet Type strains.</title>
        <authorList>
            <person name="Nicholson A.C."/>
        </authorList>
    </citation>
    <scope>NUCLEOTIDE SEQUENCE [LARGE SCALE GENOMIC DNA]</scope>
    <source>
        <strain evidence="2 3">DSM 44113</strain>
    </source>
</reference>
<sequence>MTNRGRKPLAPVTAQVGACASLDPDRWHNLGRESPESIRRMYGACARCPIIDMCRSQLAVHLEEIAAEDGEPLKDTLWAGQFFGKRGTKVHPSNYLGSRSKKVTGFDAVA</sequence>
<gene>
    <name evidence="2" type="ORF">HF999_14170</name>
</gene>